<evidence type="ECO:0000313" key="8">
    <source>
        <dbReference type="Proteomes" id="UP000068382"/>
    </source>
</evidence>
<evidence type="ECO:0000256" key="1">
    <source>
        <dbReference type="ARBA" id="ARBA00004651"/>
    </source>
</evidence>
<dbReference type="GO" id="GO:0043190">
    <property type="term" value="C:ATP-binding cassette (ABC) transporter complex"/>
    <property type="evidence" value="ECO:0007669"/>
    <property type="project" value="TreeGrafter"/>
</dbReference>
<feature type="transmembrane region" description="Helical" evidence="6">
    <location>
        <begin position="312"/>
        <end position="334"/>
    </location>
</feature>
<gene>
    <name evidence="7" type="ORF">TRIHO_27010</name>
</gene>
<keyword evidence="5 6" id="KW-0472">Membrane</keyword>
<evidence type="ECO:0000256" key="3">
    <source>
        <dbReference type="ARBA" id="ARBA00022692"/>
    </source>
</evidence>
<sequence length="373" mass="41026">MFARYDGYVLRQLIVMWSFFTLVLAGVFWISRSIGLFSTLLGGGHSPWVFFELTALTFPTLLRTVMPMAIFAAVVYVTNRLRRESELVVMQATGASPMRLARPVIMFAALAAVMVATLTTVLRPASLAAFEEREAELEQDLAAKLLKEGTFLHPMDGVVVYFGTIDPTGTLRDVYISDRRVAERPQTYTASQAYLVQENDAIYVVMVEGMVARYNAAAEELSATWFDDLTVDISRYGDLEATDHDSLRALPTSVLLRGRAELVAQGSYSEGQLVEELHERLSWVGICVAVALIGFTALMTGAHSRFGLWTQICLAFVILIGVEAARGGASGLVLETPDLWWIYHLPTVAGCLVAGAFLAMAGRPIRMPRRPSS</sequence>
<dbReference type="Pfam" id="PF03739">
    <property type="entry name" value="LptF_LptG"/>
    <property type="match status" value="1"/>
</dbReference>
<dbReference type="Proteomes" id="UP000068382">
    <property type="component" value="Unassembled WGS sequence"/>
</dbReference>
<evidence type="ECO:0000256" key="6">
    <source>
        <dbReference type="SAM" id="Phobius"/>
    </source>
</evidence>
<feature type="transmembrane region" description="Helical" evidence="6">
    <location>
        <begin position="340"/>
        <end position="361"/>
    </location>
</feature>
<keyword evidence="3 6" id="KW-0812">Transmembrane</keyword>
<evidence type="ECO:0000256" key="4">
    <source>
        <dbReference type="ARBA" id="ARBA00022989"/>
    </source>
</evidence>
<evidence type="ECO:0000256" key="5">
    <source>
        <dbReference type="ARBA" id="ARBA00023136"/>
    </source>
</evidence>
<evidence type="ECO:0000313" key="7">
    <source>
        <dbReference type="EMBL" id="KUP92397.1"/>
    </source>
</evidence>
<dbReference type="EMBL" id="LPUY01000075">
    <property type="protein sequence ID" value="KUP92397.1"/>
    <property type="molecule type" value="Genomic_DNA"/>
</dbReference>
<feature type="transmembrane region" description="Helical" evidence="6">
    <location>
        <begin position="50"/>
        <end position="79"/>
    </location>
</feature>
<dbReference type="PANTHER" id="PTHR33529">
    <property type="entry name" value="SLR0882 PROTEIN-RELATED"/>
    <property type="match status" value="1"/>
</dbReference>
<dbReference type="RefSeq" id="WP_068244582.1">
    <property type="nucleotide sequence ID" value="NZ_LPUY01000075.1"/>
</dbReference>
<comment type="caution">
    <text evidence="7">The sequence shown here is derived from an EMBL/GenBank/DDBJ whole genome shotgun (WGS) entry which is preliminary data.</text>
</comment>
<feature type="transmembrane region" description="Helical" evidence="6">
    <location>
        <begin position="281"/>
        <end position="300"/>
    </location>
</feature>
<comment type="subcellular location">
    <subcellularLocation>
        <location evidence="1">Cell membrane</location>
        <topology evidence="1">Multi-pass membrane protein</topology>
    </subcellularLocation>
</comment>
<organism evidence="7 8">
    <name type="scientific">Tritonibacter horizontis</name>
    <dbReference type="NCBI Taxonomy" id="1768241"/>
    <lineage>
        <taxon>Bacteria</taxon>
        <taxon>Pseudomonadati</taxon>
        <taxon>Pseudomonadota</taxon>
        <taxon>Alphaproteobacteria</taxon>
        <taxon>Rhodobacterales</taxon>
        <taxon>Paracoccaceae</taxon>
        <taxon>Tritonibacter</taxon>
    </lineage>
</organism>
<reference evidence="7 8" key="1">
    <citation type="submission" date="2015-12" db="EMBL/GenBank/DDBJ databases">
        <title>Genome sequence of the marine Rhodobacteraceae strain O3.65, Candidatus Tritonibacter horizontis.</title>
        <authorList>
            <person name="Poehlein A."/>
            <person name="Giebel H.A."/>
            <person name="Voget S."/>
            <person name="Brinkhoff T."/>
        </authorList>
    </citation>
    <scope>NUCLEOTIDE SEQUENCE [LARGE SCALE GENOMIC DNA]</scope>
    <source>
        <strain evidence="7 8">O3.65</strain>
    </source>
</reference>
<proteinExistence type="predicted"/>
<accession>A0A132BX52</accession>
<name>A0A132BX52_9RHOB</name>
<dbReference type="PANTHER" id="PTHR33529:SF6">
    <property type="entry name" value="YJGP_YJGQ FAMILY PERMEASE"/>
    <property type="match status" value="1"/>
</dbReference>
<keyword evidence="4 6" id="KW-1133">Transmembrane helix</keyword>
<feature type="transmembrane region" description="Helical" evidence="6">
    <location>
        <begin position="12"/>
        <end position="30"/>
    </location>
</feature>
<dbReference type="OrthoDB" id="8477889at2"/>
<keyword evidence="2" id="KW-1003">Cell membrane</keyword>
<dbReference type="GO" id="GO:0015920">
    <property type="term" value="P:lipopolysaccharide transport"/>
    <property type="evidence" value="ECO:0007669"/>
    <property type="project" value="TreeGrafter"/>
</dbReference>
<dbReference type="InterPro" id="IPR005495">
    <property type="entry name" value="LptG/LptF_permease"/>
</dbReference>
<dbReference type="PATRIC" id="fig|1768241.3.peg.2826"/>
<dbReference type="AlphaFoldDB" id="A0A132BX52"/>
<keyword evidence="8" id="KW-1185">Reference proteome</keyword>
<evidence type="ECO:0000256" key="2">
    <source>
        <dbReference type="ARBA" id="ARBA00022475"/>
    </source>
</evidence>
<feature type="transmembrane region" description="Helical" evidence="6">
    <location>
        <begin position="100"/>
        <end position="122"/>
    </location>
</feature>
<protein>
    <submittedName>
        <fullName evidence="7">Putative permease YjgP/YjgQ family protein</fullName>
    </submittedName>
</protein>